<dbReference type="KEGG" id="sata:C5746_39300"/>
<feature type="domain" description="Transposase IS4-like" evidence="2">
    <location>
        <begin position="3"/>
        <end position="172"/>
    </location>
</feature>
<protein>
    <recommendedName>
        <fullName evidence="2">Transposase IS4-like domain-containing protein</fullName>
    </recommendedName>
</protein>
<dbReference type="AlphaFoldDB" id="A0A2Z5JNZ3"/>
<feature type="region of interest" description="Disordered" evidence="1">
    <location>
        <begin position="86"/>
        <end position="107"/>
    </location>
</feature>
<dbReference type="InterPro" id="IPR002559">
    <property type="entry name" value="Transposase_11"/>
</dbReference>
<dbReference type="GO" id="GO:0004803">
    <property type="term" value="F:transposase activity"/>
    <property type="evidence" value="ECO:0007669"/>
    <property type="project" value="InterPro"/>
</dbReference>
<dbReference type="GO" id="GO:0003677">
    <property type="term" value="F:DNA binding"/>
    <property type="evidence" value="ECO:0007669"/>
    <property type="project" value="InterPro"/>
</dbReference>
<sequence length="228" mass="24883">MRVAALVECGTHAVFAAATGPLSVHEQRLVPGLLDRLGLGMLVMADRGIMGFELWQASCGMGADLLWRVRKNIVLPVLEQFGDGSYLSRPCPPGPGPGPDDRVHPLDGGDGTDYRLITTVCNPDQAPAAELAALYHQRWEIENTLDEIKTHQGGRRSQYPDGVEREIYGFLLVHHALRDVIHDTAHQAGLDPDRISFTRTLNAARRHVTDQAALSPLTAETGPLPHQP</sequence>
<organism evidence="3 4">
    <name type="scientific">Streptomyces atratus</name>
    <dbReference type="NCBI Taxonomy" id="1893"/>
    <lineage>
        <taxon>Bacteria</taxon>
        <taxon>Bacillati</taxon>
        <taxon>Actinomycetota</taxon>
        <taxon>Actinomycetes</taxon>
        <taxon>Kitasatosporales</taxon>
        <taxon>Streptomycetaceae</taxon>
        <taxon>Streptomyces</taxon>
    </lineage>
</organism>
<evidence type="ECO:0000256" key="1">
    <source>
        <dbReference type="SAM" id="MobiDB-lite"/>
    </source>
</evidence>
<proteinExistence type="predicted"/>
<dbReference type="SUPFAM" id="SSF53098">
    <property type="entry name" value="Ribonuclease H-like"/>
    <property type="match status" value="1"/>
</dbReference>
<dbReference type="Pfam" id="PF01609">
    <property type="entry name" value="DDE_Tnp_1"/>
    <property type="match status" value="1"/>
</dbReference>
<evidence type="ECO:0000313" key="3">
    <source>
        <dbReference type="EMBL" id="AXE81974.1"/>
    </source>
</evidence>
<dbReference type="Proteomes" id="UP000252698">
    <property type="component" value="Chromosome"/>
</dbReference>
<dbReference type="GO" id="GO:0006313">
    <property type="term" value="P:DNA transposition"/>
    <property type="evidence" value="ECO:0007669"/>
    <property type="project" value="InterPro"/>
</dbReference>
<reference evidence="3 4" key="1">
    <citation type="journal article" date="2018" name="Front. Microbiol.">
        <title>Genome Sequencing of Streptomyces atratus SCSIOZH16 and Activation Production of Nocardamine via Metabolic Engineering.</title>
        <authorList>
            <person name="Li Y."/>
            <person name="Zhang C."/>
            <person name="Liu C."/>
            <person name="Ju J."/>
            <person name="Ma J."/>
        </authorList>
    </citation>
    <scope>NUCLEOTIDE SEQUENCE [LARGE SCALE GENOMIC DNA]</scope>
    <source>
        <strain evidence="3 4">SCSIO_ZH16</strain>
    </source>
</reference>
<gene>
    <name evidence="3" type="ORF">C5746_39300</name>
</gene>
<dbReference type="EMBL" id="CP027306">
    <property type="protein sequence ID" value="AXE81974.1"/>
    <property type="molecule type" value="Genomic_DNA"/>
</dbReference>
<name>A0A2Z5JNZ3_STRAR</name>
<evidence type="ECO:0000259" key="2">
    <source>
        <dbReference type="Pfam" id="PF01609"/>
    </source>
</evidence>
<evidence type="ECO:0000313" key="4">
    <source>
        <dbReference type="Proteomes" id="UP000252698"/>
    </source>
</evidence>
<dbReference type="InterPro" id="IPR012337">
    <property type="entry name" value="RNaseH-like_sf"/>
</dbReference>
<accession>A0A2Z5JNZ3</accession>